<proteinExistence type="predicted"/>
<gene>
    <name evidence="1" type="ORF">MENT_LOCUS39005</name>
</gene>
<dbReference type="Proteomes" id="UP000580250">
    <property type="component" value="Unassembled WGS sequence"/>
</dbReference>
<dbReference type="EMBL" id="CAJEWN010000590">
    <property type="protein sequence ID" value="CAD2186501.1"/>
    <property type="molecule type" value="Genomic_DNA"/>
</dbReference>
<accession>A0A6V7WHL7</accession>
<dbReference type="AlphaFoldDB" id="A0A6V7WHL7"/>
<name>A0A6V7WHL7_MELEN</name>
<comment type="caution">
    <text evidence="1">The sequence shown here is derived from an EMBL/GenBank/DDBJ whole genome shotgun (WGS) entry which is preliminary data.</text>
</comment>
<evidence type="ECO:0000313" key="2">
    <source>
        <dbReference type="Proteomes" id="UP000580250"/>
    </source>
</evidence>
<reference evidence="1 2" key="1">
    <citation type="submission" date="2020-08" db="EMBL/GenBank/DDBJ databases">
        <authorList>
            <person name="Koutsovoulos G."/>
            <person name="Danchin GJ E."/>
        </authorList>
    </citation>
    <scope>NUCLEOTIDE SEQUENCE [LARGE SCALE GENOMIC DNA]</scope>
</reference>
<sequence length="46" mass="5590">MWRYMFQFNTGTSNQNNLRKKTKYMDIWLEKRSFIVVALANRVECG</sequence>
<evidence type="ECO:0000313" key="1">
    <source>
        <dbReference type="EMBL" id="CAD2186501.1"/>
    </source>
</evidence>
<organism evidence="1 2">
    <name type="scientific">Meloidogyne enterolobii</name>
    <name type="common">Root-knot nematode worm</name>
    <name type="synonym">Meloidogyne mayaguensis</name>
    <dbReference type="NCBI Taxonomy" id="390850"/>
    <lineage>
        <taxon>Eukaryota</taxon>
        <taxon>Metazoa</taxon>
        <taxon>Ecdysozoa</taxon>
        <taxon>Nematoda</taxon>
        <taxon>Chromadorea</taxon>
        <taxon>Rhabditida</taxon>
        <taxon>Tylenchina</taxon>
        <taxon>Tylenchomorpha</taxon>
        <taxon>Tylenchoidea</taxon>
        <taxon>Meloidogynidae</taxon>
        <taxon>Meloidogyninae</taxon>
        <taxon>Meloidogyne</taxon>
    </lineage>
</organism>
<protein>
    <submittedName>
        <fullName evidence="1">Uncharacterized protein</fullName>
    </submittedName>
</protein>